<evidence type="ECO:0008006" key="7">
    <source>
        <dbReference type="Google" id="ProtNLM"/>
    </source>
</evidence>
<evidence type="ECO:0000256" key="2">
    <source>
        <dbReference type="ARBA" id="ARBA00023043"/>
    </source>
</evidence>
<evidence type="ECO:0000256" key="4">
    <source>
        <dbReference type="SAM" id="MobiDB-lite"/>
    </source>
</evidence>
<sequence>MISKTPPTSIFEPGQVSKPSRVPEMSQRSPLPKKAGRPPYPWSVKMTRLLVRLYLYTTLPLDKILDLMQHRFSSPPKPSKRNAQKLLSSLLNKALNPHRLRPKGPEDMQRRVTLLKERLKDERLPHERVVLQMPKCSTPSRALQQIQTEDTSRTFLHTDPRLNRIEPLELIPKRQRWMSPDWSSDSSTQSSKSILSSYSGDFRRAVKHVQRDYVASLRDTDERPDTINDTLDFSDFLSKTVTSRHFEESSTMPSAFLRADERRQGDGICMEGINAHDSGVCLCFISEDRLVEFWALPHGLSARARRIINTGKISESDIRFRDRFGNSVLHFIAARAPEEILFTALKTGADVSIKNSGGQTFLHALNPSWFSNLESSTSPLRLLLNSLLSTSMDILARDAYGRNLFHYLKSYVGDTISLDQIARAYDMHRVYSRDAFGVTPIERPGIQILGRNNDDRISLDLDRLNKIFSTEGNHPDSQHLFIQARLPEIVRLAFANPFAESNEGQNGLHCLAELPLGPDFQLELYLEILLGLVHAGVSANAYDANGDTVLMAFVKNIPESARFEDVLNILGTLISKGGADINARNRHGETALSIAVQNSQGIIQAIMALLQAGANVHTRDLHGRGVLSILTKKIITQTQLGEQRSNPVTNKLERVG</sequence>
<dbReference type="PANTHER" id="PTHR24124:SF8">
    <property type="entry name" value="OCA DOMAIN-CONTAINING PROTEIN"/>
    <property type="match status" value="1"/>
</dbReference>
<dbReference type="SMART" id="SM00248">
    <property type="entry name" value="ANK"/>
    <property type="match status" value="4"/>
</dbReference>
<dbReference type="InterPro" id="IPR036770">
    <property type="entry name" value="Ankyrin_rpt-contain_sf"/>
</dbReference>
<dbReference type="PROSITE" id="PS50088">
    <property type="entry name" value="ANK_REPEAT"/>
    <property type="match status" value="2"/>
</dbReference>
<name>A0A8H4VTU4_9HELO</name>
<keyword evidence="6" id="KW-1185">Reference proteome</keyword>
<evidence type="ECO:0000256" key="3">
    <source>
        <dbReference type="PROSITE-ProRule" id="PRU00023"/>
    </source>
</evidence>
<dbReference type="GO" id="GO:0010468">
    <property type="term" value="P:regulation of gene expression"/>
    <property type="evidence" value="ECO:0007669"/>
    <property type="project" value="TreeGrafter"/>
</dbReference>
<reference evidence="5 6" key="1">
    <citation type="submission" date="2020-03" db="EMBL/GenBank/DDBJ databases">
        <title>Draft Genome Sequence of Cudoniella acicularis.</title>
        <authorList>
            <person name="Buettner E."/>
            <person name="Kellner H."/>
        </authorList>
    </citation>
    <scope>NUCLEOTIDE SEQUENCE [LARGE SCALE GENOMIC DNA]</scope>
    <source>
        <strain evidence="5 6">DSM 108380</strain>
    </source>
</reference>
<dbReference type="PANTHER" id="PTHR24124">
    <property type="entry name" value="ANKYRIN REPEAT FAMILY A"/>
    <property type="match status" value="1"/>
</dbReference>
<keyword evidence="2 3" id="KW-0040">ANK repeat</keyword>
<dbReference type="Gene3D" id="1.25.40.20">
    <property type="entry name" value="Ankyrin repeat-containing domain"/>
    <property type="match status" value="2"/>
</dbReference>
<gene>
    <name evidence="5" type="ORF">G7Y89_g14402</name>
</gene>
<evidence type="ECO:0000313" key="6">
    <source>
        <dbReference type="Proteomes" id="UP000566819"/>
    </source>
</evidence>
<organism evidence="5 6">
    <name type="scientific">Cudoniella acicularis</name>
    <dbReference type="NCBI Taxonomy" id="354080"/>
    <lineage>
        <taxon>Eukaryota</taxon>
        <taxon>Fungi</taxon>
        <taxon>Dikarya</taxon>
        <taxon>Ascomycota</taxon>
        <taxon>Pezizomycotina</taxon>
        <taxon>Leotiomycetes</taxon>
        <taxon>Helotiales</taxon>
        <taxon>Tricladiaceae</taxon>
        <taxon>Cudoniella</taxon>
    </lineage>
</organism>
<dbReference type="PROSITE" id="PS50297">
    <property type="entry name" value="ANK_REP_REGION"/>
    <property type="match status" value="1"/>
</dbReference>
<accession>A0A8H4VTU4</accession>
<feature type="repeat" description="ANK" evidence="3">
    <location>
        <begin position="587"/>
        <end position="621"/>
    </location>
</feature>
<dbReference type="EMBL" id="JAAMPI010001890">
    <property type="protein sequence ID" value="KAF4621942.1"/>
    <property type="molecule type" value="Genomic_DNA"/>
</dbReference>
<protein>
    <recommendedName>
        <fullName evidence="7">Ankyrin repeat protein</fullName>
    </recommendedName>
</protein>
<dbReference type="AlphaFoldDB" id="A0A8H4VTU4"/>
<dbReference type="InterPro" id="IPR002110">
    <property type="entry name" value="Ankyrin_rpt"/>
</dbReference>
<dbReference type="SUPFAM" id="SSF48403">
    <property type="entry name" value="Ankyrin repeat"/>
    <property type="match status" value="1"/>
</dbReference>
<proteinExistence type="predicted"/>
<dbReference type="Proteomes" id="UP000566819">
    <property type="component" value="Unassembled WGS sequence"/>
</dbReference>
<evidence type="ECO:0000313" key="5">
    <source>
        <dbReference type="EMBL" id="KAF4621942.1"/>
    </source>
</evidence>
<dbReference type="GO" id="GO:0005634">
    <property type="term" value="C:nucleus"/>
    <property type="evidence" value="ECO:0007669"/>
    <property type="project" value="TreeGrafter"/>
</dbReference>
<feature type="repeat" description="ANK" evidence="3">
    <location>
        <begin position="324"/>
        <end position="356"/>
    </location>
</feature>
<feature type="region of interest" description="Disordered" evidence="4">
    <location>
        <begin position="1"/>
        <end position="39"/>
    </location>
</feature>
<dbReference type="OrthoDB" id="194358at2759"/>
<evidence type="ECO:0000256" key="1">
    <source>
        <dbReference type="ARBA" id="ARBA00022737"/>
    </source>
</evidence>
<comment type="caution">
    <text evidence="5">The sequence shown here is derived from an EMBL/GenBank/DDBJ whole genome shotgun (WGS) entry which is preliminary data.</text>
</comment>
<keyword evidence="1" id="KW-0677">Repeat</keyword>